<dbReference type="Proteomes" id="UP000676336">
    <property type="component" value="Unassembled WGS sequence"/>
</dbReference>
<evidence type="ECO:0000313" key="1">
    <source>
        <dbReference type="EMBL" id="CAF4690048.1"/>
    </source>
</evidence>
<comment type="caution">
    <text evidence="1">The sequence shown here is derived from an EMBL/GenBank/DDBJ whole genome shotgun (WGS) entry which is preliminary data.</text>
</comment>
<protein>
    <submittedName>
        <fullName evidence="1">Uncharacterized protein</fullName>
    </submittedName>
</protein>
<accession>A0A8S3AKE7</accession>
<dbReference type="AlphaFoldDB" id="A0A8S3AKE7"/>
<dbReference type="EMBL" id="CAJOBI010123498">
    <property type="protein sequence ID" value="CAF4690048.1"/>
    <property type="molecule type" value="Genomic_DNA"/>
</dbReference>
<gene>
    <name evidence="1" type="ORF">SMN809_LOCUS42629</name>
</gene>
<reference evidence="1" key="1">
    <citation type="submission" date="2021-02" db="EMBL/GenBank/DDBJ databases">
        <authorList>
            <person name="Nowell W R."/>
        </authorList>
    </citation>
    <scope>NUCLEOTIDE SEQUENCE</scope>
</reference>
<evidence type="ECO:0000313" key="2">
    <source>
        <dbReference type="Proteomes" id="UP000676336"/>
    </source>
</evidence>
<sequence length="99" mass="11721">TIEPQIYDEGDQIYDSVYLIPVFYHSLGPESKIYRTITRFLLKQLYIDLVHIRLFSELFRSSTIDGCRCGYACELRELPHPQDCYQLESDEKSFCLNFI</sequence>
<organism evidence="1 2">
    <name type="scientific">Rotaria magnacalcarata</name>
    <dbReference type="NCBI Taxonomy" id="392030"/>
    <lineage>
        <taxon>Eukaryota</taxon>
        <taxon>Metazoa</taxon>
        <taxon>Spiralia</taxon>
        <taxon>Gnathifera</taxon>
        <taxon>Rotifera</taxon>
        <taxon>Eurotatoria</taxon>
        <taxon>Bdelloidea</taxon>
        <taxon>Philodinida</taxon>
        <taxon>Philodinidae</taxon>
        <taxon>Rotaria</taxon>
    </lineage>
</organism>
<proteinExistence type="predicted"/>
<feature type="non-terminal residue" evidence="1">
    <location>
        <position position="99"/>
    </location>
</feature>
<feature type="non-terminal residue" evidence="1">
    <location>
        <position position="1"/>
    </location>
</feature>
<name>A0A8S3AKE7_9BILA</name>